<dbReference type="InterPro" id="IPR058240">
    <property type="entry name" value="rSAM_sf"/>
</dbReference>
<dbReference type="GO" id="GO:0046872">
    <property type="term" value="F:metal ion binding"/>
    <property type="evidence" value="ECO:0007669"/>
    <property type="project" value="UniProtKB-KW"/>
</dbReference>
<reference evidence="11" key="1">
    <citation type="journal article" date="2023" name="Mol. Phylogenet. Evol.">
        <title>Genome-scale phylogeny and comparative genomics of the fungal order Sordariales.</title>
        <authorList>
            <person name="Hensen N."/>
            <person name="Bonometti L."/>
            <person name="Westerberg I."/>
            <person name="Brannstrom I.O."/>
            <person name="Guillou S."/>
            <person name="Cros-Aarteil S."/>
            <person name="Calhoun S."/>
            <person name="Haridas S."/>
            <person name="Kuo A."/>
            <person name="Mondo S."/>
            <person name="Pangilinan J."/>
            <person name="Riley R."/>
            <person name="LaButti K."/>
            <person name="Andreopoulos B."/>
            <person name="Lipzen A."/>
            <person name="Chen C."/>
            <person name="Yan M."/>
            <person name="Daum C."/>
            <person name="Ng V."/>
            <person name="Clum A."/>
            <person name="Steindorff A."/>
            <person name="Ohm R.A."/>
            <person name="Martin F."/>
            <person name="Silar P."/>
            <person name="Natvig D.O."/>
            <person name="Lalanne C."/>
            <person name="Gautier V."/>
            <person name="Ament-Velasquez S.L."/>
            <person name="Kruys A."/>
            <person name="Hutchinson M.I."/>
            <person name="Powell A.J."/>
            <person name="Barry K."/>
            <person name="Miller A.N."/>
            <person name="Grigoriev I.V."/>
            <person name="Debuchy R."/>
            <person name="Gladieux P."/>
            <person name="Hiltunen Thoren M."/>
            <person name="Johannesson H."/>
        </authorList>
    </citation>
    <scope>NUCLEOTIDE SEQUENCE</scope>
    <source>
        <strain evidence="11">CBS 538.74</strain>
    </source>
</reference>
<evidence type="ECO:0000256" key="4">
    <source>
        <dbReference type="ARBA" id="ARBA00022723"/>
    </source>
</evidence>
<dbReference type="Pfam" id="PF04055">
    <property type="entry name" value="Radical_SAM"/>
    <property type="match status" value="1"/>
</dbReference>
<dbReference type="GO" id="GO:0003824">
    <property type="term" value="F:catalytic activity"/>
    <property type="evidence" value="ECO:0007669"/>
    <property type="project" value="InterPro"/>
</dbReference>
<keyword evidence="12" id="KW-1185">Reference proteome</keyword>
<organism evidence="11 12">
    <name type="scientific">Chaetomidium leptoderma</name>
    <dbReference type="NCBI Taxonomy" id="669021"/>
    <lineage>
        <taxon>Eukaryota</taxon>
        <taxon>Fungi</taxon>
        <taxon>Dikarya</taxon>
        <taxon>Ascomycota</taxon>
        <taxon>Pezizomycotina</taxon>
        <taxon>Sordariomycetes</taxon>
        <taxon>Sordariomycetidae</taxon>
        <taxon>Sordariales</taxon>
        <taxon>Chaetomiaceae</taxon>
        <taxon>Chaetomidium</taxon>
    </lineage>
</organism>
<dbReference type="CDD" id="cd01335">
    <property type="entry name" value="Radical_SAM"/>
    <property type="match status" value="1"/>
</dbReference>
<keyword evidence="6" id="KW-0411">Iron-sulfur</keyword>
<dbReference type="InterPro" id="IPR006638">
    <property type="entry name" value="Elp3/MiaA/NifB-like_rSAM"/>
</dbReference>
<protein>
    <recommendedName>
        <fullName evidence="10">Radical SAM core domain-containing protein</fullName>
    </recommendedName>
</protein>
<keyword evidence="9" id="KW-0472">Membrane</keyword>
<dbReference type="PROSITE" id="PS51918">
    <property type="entry name" value="RADICAL_SAM"/>
    <property type="match status" value="1"/>
</dbReference>
<keyword evidence="3" id="KW-0949">S-adenosyl-L-methionine</keyword>
<reference evidence="11" key="2">
    <citation type="submission" date="2023-05" db="EMBL/GenBank/DDBJ databases">
        <authorList>
            <consortium name="Lawrence Berkeley National Laboratory"/>
            <person name="Steindorff A."/>
            <person name="Hensen N."/>
            <person name="Bonometti L."/>
            <person name="Westerberg I."/>
            <person name="Brannstrom I.O."/>
            <person name="Guillou S."/>
            <person name="Cros-Aarteil S."/>
            <person name="Calhoun S."/>
            <person name="Haridas S."/>
            <person name="Kuo A."/>
            <person name="Mondo S."/>
            <person name="Pangilinan J."/>
            <person name="Riley R."/>
            <person name="Labutti K."/>
            <person name="Andreopoulos B."/>
            <person name="Lipzen A."/>
            <person name="Chen C."/>
            <person name="Yanf M."/>
            <person name="Daum C."/>
            <person name="Ng V."/>
            <person name="Clum A."/>
            <person name="Ohm R."/>
            <person name="Martin F."/>
            <person name="Silar P."/>
            <person name="Natvig D."/>
            <person name="Lalanne C."/>
            <person name="Gautier V."/>
            <person name="Ament-Velasquez S.L."/>
            <person name="Kruys A."/>
            <person name="Hutchinson M.I."/>
            <person name="Powell A.J."/>
            <person name="Barry K."/>
            <person name="Miller A.N."/>
            <person name="Grigoriev I.V."/>
            <person name="Debuchy R."/>
            <person name="Gladieux P."/>
            <person name="Thoren M.H."/>
            <person name="Johannesson H."/>
        </authorList>
    </citation>
    <scope>NUCLEOTIDE SEQUENCE</scope>
    <source>
        <strain evidence="11">CBS 538.74</strain>
    </source>
</reference>
<keyword evidence="4" id="KW-0479">Metal-binding</keyword>
<feature type="domain" description="Radical SAM core" evidence="10">
    <location>
        <begin position="51"/>
        <end position="267"/>
    </location>
</feature>
<dbReference type="SFLD" id="SFLDS00029">
    <property type="entry name" value="Radical_SAM"/>
    <property type="match status" value="1"/>
</dbReference>
<dbReference type="SUPFAM" id="SSF102114">
    <property type="entry name" value="Radical SAM enzymes"/>
    <property type="match status" value="1"/>
</dbReference>
<evidence type="ECO:0000256" key="1">
    <source>
        <dbReference type="ARBA" id="ARBA00001966"/>
    </source>
</evidence>
<evidence type="ECO:0000256" key="2">
    <source>
        <dbReference type="ARBA" id="ARBA00022485"/>
    </source>
</evidence>
<evidence type="ECO:0000313" key="11">
    <source>
        <dbReference type="EMBL" id="KAK4158060.1"/>
    </source>
</evidence>
<dbReference type="NCBIfam" id="NF038283">
    <property type="entry name" value="viperin_w_prok"/>
    <property type="match status" value="1"/>
</dbReference>
<keyword evidence="9" id="KW-0812">Transmembrane</keyword>
<evidence type="ECO:0000259" key="10">
    <source>
        <dbReference type="PROSITE" id="PS51918"/>
    </source>
</evidence>
<dbReference type="InterPro" id="IPR007197">
    <property type="entry name" value="rSAM"/>
</dbReference>
<evidence type="ECO:0000256" key="9">
    <source>
        <dbReference type="SAM" id="Phobius"/>
    </source>
</evidence>
<keyword evidence="5" id="KW-0408">Iron</keyword>
<dbReference type="GO" id="GO:0051607">
    <property type="term" value="P:defense response to virus"/>
    <property type="evidence" value="ECO:0007669"/>
    <property type="project" value="UniProtKB-KW"/>
</dbReference>
<proteinExistence type="predicted"/>
<dbReference type="SFLD" id="SFLDG01067">
    <property type="entry name" value="SPASM/twitch_domain_containing"/>
    <property type="match status" value="1"/>
</dbReference>
<dbReference type="Gene3D" id="3.20.20.70">
    <property type="entry name" value="Aldolase class I"/>
    <property type="match status" value="1"/>
</dbReference>
<evidence type="ECO:0000256" key="8">
    <source>
        <dbReference type="ARBA" id="ARBA00023128"/>
    </source>
</evidence>
<keyword evidence="8" id="KW-0496">Mitochondrion</keyword>
<keyword evidence="7" id="KW-0051">Antiviral defense</keyword>
<accession>A0AAN6ZZS7</accession>
<comment type="cofactor">
    <cofactor evidence="1">
        <name>[4Fe-4S] cluster</name>
        <dbReference type="ChEBI" id="CHEBI:49883"/>
    </cofactor>
</comment>
<dbReference type="Proteomes" id="UP001302745">
    <property type="component" value="Unassembled WGS sequence"/>
</dbReference>
<feature type="transmembrane region" description="Helical" evidence="9">
    <location>
        <begin position="12"/>
        <end position="30"/>
    </location>
</feature>
<dbReference type="EMBL" id="MU856842">
    <property type="protein sequence ID" value="KAK4158060.1"/>
    <property type="molecule type" value="Genomic_DNA"/>
</dbReference>
<dbReference type="InterPro" id="IPR051196">
    <property type="entry name" value="RSAD2/Viperin_antiviral"/>
</dbReference>
<evidence type="ECO:0000313" key="12">
    <source>
        <dbReference type="Proteomes" id="UP001302745"/>
    </source>
</evidence>
<keyword evidence="9" id="KW-1133">Transmembrane helix</keyword>
<dbReference type="InterPro" id="IPR013785">
    <property type="entry name" value="Aldolase_TIM"/>
</dbReference>
<dbReference type="SFLD" id="SFLDG01088">
    <property type="entry name" value="antiviral_proteins"/>
    <property type="match status" value="1"/>
</dbReference>
<sequence length="346" mass="38270">MSAIPAALITDLAQLLLGILLGAHLLFLLYPCISLGGRCPFPSLSRPKAKPKVPVSVNYHFTRRCNKTCGFCFHTATTSHIEDLPQQKHALRLLAAAGMRKINFAGGEPFLYPKVLGAMIDYCKTDLGLESVSIVTNGSLIKEAFLRRHAGKLDILAVSCDSFDEPTNTAIGRGAGDQVTRLYQIAAWCREYGILFKLNTVVNKLNAAEDMNAHIAALRPFRWKCFQVLIVRGENDSEETLRNGHKFTISDGEFDGFCARHAGQACLVPEPNRLMAKSYLILDEYLRFLDRTGKQPSRPILEVGVESALESVYWDEDAFVERGGLYDWAKPEGEKGGCAGGEDLDW</sequence>
<dbReference type="SMART" id="SM00729">
    <property type="entry name" value="Elp3"/>
    <property type="match status" value="1"/>
</dbReference>
<dbReference type="SFLD" id="SFLDF00318">
    <property type="entry name" value="Viperin"/>
    <property type="match status" value="1"/>
</dbReference>
<evidence type="ECO:0000256" key="6">
    <source>
        <dbReference type="ARBA" id="ARBA00023014"/>
    </source>
</evidence>
<evidence type="ECO:0000256" key="5">
    <source>
        <dbReference type="ARBA" id="ARBA00023004"/>
    </source>
</evidence>
<dbReference type="PANTHER" id="PTHR21339">
    <property type="entry name" value="RADICAL S-ADENOSYL METHIONINE DOMAIN-CONTAINING PROTEIN 2"/>
    <property type="match status" value="1"/>
</dbReference>
<dbReference type="PANTHER" id="PTHR21339:SF0">
    <property type="entry name" value="S-ADENOSYLMETHIONINE-DEPENDENT NUCLEOTIDE DEHYDRATASE RSAD2"/>
    <property type="match status" value="1"/>
</dbReference>
<gene>
    <name evidence="11" type="ORF">C8A00DRAFT_28960</name>
</gene>
<comment type="caution">
    <text evidence="11">The sequence shown here is derived from an EMBL/GenBank/DDBJ whole genome shotgun (WGS) entry which is preliminary data.</text>
</comment>
<evidence type="ECO:0000256" key="3">
    <source>
        <dbReference type="ARBA" id="ARBA00022691"/>
    </source>
</evidence>
<dbReference type="GO" id="GO:0051539">
    <property type="term" value="F:4 iron, 4 sulfur cluster binding"/>
    <property type="evidence" value="ECO:0007669"/>
    <property type="project" value="UniProtKB-KW"/>
</dbReference>
<dbReference type="AlphaFoldDB" id="A0AAN6ZZS7"/>
<name>A0AAN6ZZS7_9PEZI</name>
<evidence type="ECO:0000256" key="7">
    <source>
        <dbReference type="ARBA" id="ARBA00023118"/>
    </source>
</evidence>
<keyword evidence="2" id="KW-0004">4Fe-4S</keyword>